<dbReference type="GO" id="GO:0004252">
    <property type="term" value="F:serine-type endopeptidase activity"/>
    <property type="evidence" value="ECO:0007669"/>
    <property type="project" value="InterPro"/>
</dbReference>
<dbReference type="STRING" id="1193518.BN13_150005"/>
<dbReference type="InterPro" id="IPR030400">
    <property type="entry name" value="Sedolisin_dom"/>
</dbReference>
<feature type="domain" description="Peptidase S53" evidence="5">
    <location>
        <begin position="77"/>
        <end position="400"/>
    </location>
</feature>
<evidence type="ECO:0000256" key="4">
    <source>
        <dbReference type="SAM" id="SignalP"/>
    </source>
</evidence>
<feature type="chain" id="PRO_5001720995" evidence="4">
    <location>
        <begin position="29"/>
        <end position="400"/>
    </location>
</feature>
<keyword evidence="4" id="KW-0732">Signal</keyword>
<evidence type="ECO:0000313" key="6">
    <source>
        <dbReference type="EMBL" id="CCI52144.1"/>
    </source>
</evidence>
<organism evidence="6 7">
    <name type="scientific">Nostocoides jenkinsii Ben 74</name>
    <dbReference type="NCBI Taxonomy" id="1193518"/>
    <lineage>
        <taxon>Bacteria</taxon>
        <taxon>Bacillati</taxon>
        <taxon>Actinomycetota</taxon>
        <taxon>Actinomycetes</taxon>
        <taxon>Micrococcales</taxon>
        <taxon>Intrasporangiaceae</taxon>
        <taxon>Nostocoides</taxon>
    </lineage>
</organism>
<evidence type="ECO:0000259" key="5">
    <source>
        <dbReference type="PROSITE" id="PS51695"/>
    </source>
</evidence>
<keyword evidence="3" id="KW-0720">Serine protease</keyword>
<dbReference type="OrthoDB" id="151889at2"/>
<comment type="caution">
    <text evidence="6">The sequence shown here is derived from an EMBL/GenBank/DDBJ whole genome shotgun (WGS) entry which is preliminary data.</text>
</comment>
<protein>
    <submittedName>
        <fullName evidence="6">Peptidase S8 and S53 subtilisin kexin sedolisin</fullName>
    </submittedName>
</protein>
<evidence type="ECO:0000256" key="1">
    <source>
        <dbReference type="ARBA" id="ARBA00022670"/>
    </source>
</evidence>
<keyword evidence="7" id="KW-1185">Reference proteome</keyword>
<dbReference type="PROSITE" id="PS00138">
    <property type="entry name" value="SUBTILASE_SER"/>
    <property type="match status" value="1"/>
</dbReference>
<dbReference type="SUPFAM" id="SSF52743">
    <property type="entry name" value="Subtilisin-like"/>
    <property type="match status" value="1"/>
</dbReference>
<evidence type="ECO:0000256" key="2">
    <source>
        <dbReference type="ARBA" id="ARBA00022801"/>
    </source>
</evidence>
<dbReference type="InterPro" id="IPR023828">
    <property type="entry name" value="Peptidase_S8_Ser-AS"/>
</dbReference>
<dbReference type="InterPro" id="IPR050819">
    <property type="entry name" value="Tripeptidyl-peptidase_I"/>
</dbReference>
<proteinExistence type="predicted"/>
<dbReference type="GO" id="GO:0008240">
    <property type="term" value="F:tripeptidyl-peptidase activity"/>
    <property type="evidence" value="ECO:0007669"/>
    <property type="project" value="TreeGrafter"/>
</dbReference>
<keyword evidence="1" id="KW-0645">Protease</keyword>
<evidence type="ECO:0000256" key="3">
    <source>
        <dbReference type="ARBA" id="ARBA00022825"/>
    </source>
</evidence>
<dbReference type="PROSITE" id="PS51695">
    <property type="entry name" value="SEDOLISIN"/>
    <property type="match status" value="1"/>
</dbReference>
<evidence type="ECO:0000313" key="7">
    <source>
        <dbReference type="Proteomes" id="UP000035720"/>
    </source>
</evidence>
<dbReference type="Pfam" id="PF00082">
    <property type="entry name" value="Peptidase_S8"/>
    <property type="match status" value="1"/>
</dbReference>
<dbReference type="GO" id="GO:0006508">
    <property type="term" value="P:proteolysis"/>
    <property type="evidence" value="ECO:0007669"/>
    <property type="project" value="UniProtKB-KW"/>
</dbReference>
<dbReference type="PANTHER" id="PTHR14218:SF15">
    <property type="entry name" value="TRIPEPTIDYL-PEPTIDASE 1"/>
    <property type="match status" value="1"/>
</dbReference>
<keyword evidence="2" id="KW-0378">Hydrolase</keyword>
<reference evidence="6 7" key="1">
    <citation type="journal article" date="2013" name="ISME J.">
        <title>A metabolic model for members of the genus Tetrasphaera involved in enhanced biological phosphorus removal.</title>
        <authorList>
            <person name="Kristiansen R."/>
            <person name="Nguyen H.T.T."/>
            <person name="Saunders A.M."/>
            <person name="Nielsen J.L."/>
            <person name="Wimmer R."/>
            <person name="Le V.Q."/>
            <person name="McIlroy S.J."/>
            <person name="Petrovski S."/>
            <person name="Seviour R.J."/>
            <person name="Calteau A."/>
            <person name="Nielsen K.L."/>
            <person name="Nielsen P.H."/>
        </authorList>
    </citation>
    <scope>NUCLEOTIDE SEQUENCE [LARGE SCALE GENOMIC DNA]</scope>
    <source>
        <strain evidence="6 7">Ben 74</strain>
    </source>
</reference>
<dbReference type="EMBL" id="CAJC01000057">
    <property type="protein sequence ID" value="CCI52144.1"/>
    <property type="molecule type" value="Genomic_DNA"/>
</dbReference>
<feature type="signal peptide" evidence="4">
    <location>
        <begin position="1"/>
        <end position="28"/>
    </location>
</feature>
<dbReference type="Proteomes" id="UP000035720">
    <property type="component" value="Unassembled WGS sequence"/>
</dbReference>
<accession>A0A077M6C3</accession>
<dbReference type="InterPro" id="IPR000209">
    <property type="entry name" value="Peptidase_S8/S53_dom"/>
</dbReference>
<sequence length="400" mass="40746">MRSFTVRAAVVAAAAAAVVGGGLLPAMASASASADAGRHSATTARPLQSCAADRRQGYAHCMSRFVNPGTGGRAPAGYLRKDLAKAYNIPKAGSTGTVAVIIAFDVPNAEKDLAVYRKVNGLPPCTTANGCFTKVNQRGQKGNYPAADGGWALEGSMDLDMVSAGCPTCKILLVEADDNHDNNLAAATRTARKLGATVTSHSYGGTEYGGMWANQDAYEAPGAIAVASSGDWGFTAPQAPSVFRTVLAVGGTTLNRASNARGFDEDVWFGAGSGCSAYVPKSWVQKDKHCAMRTVADVSAVADPDTGVAIYDTYENPFGIPPGWIIGGGTSASAPLVAGMIGNAGNGATYSNSVPYRKPGAFYDVVGGSNGSCGEDYLCTGVKGYDAPTGVGSPRGLAGL</sequence>
<dbReference type="RefSeq" id="WP_053079709.1">
    <property type="nucleotide sequence ID" value="NZ_HF571038.1"/>
</dbReference>
<name>A0A077M6C3_9MICO</name>
<dbReference type="PANTHER" id="PTHR14218">
    <property type="entry name" value="PROTEASE S8 TRIPEPTIDYL PEPTIDASE I CLN2"/>
    <property type="match status" value="1"/>
</dbReference>
<gene>
    <name evidence="6" type="ORF">BN13_150005</name>
</gene>
<dbReference type="AlphaFoldDB" id="A0A077M6C3"/>
<dbReference type="InterPro" id="IPR036852">
    <property type="entry name" value="Peptidase_S8/S53_dom_sf"/>
</dbReference>
<dbReference type="Gene3D" id="3.40.50.200">
    <property type="entry name" value="Peptidase S8/S53 domain"/>
    <property type="match status" value="1"/>
</dbReference>